<reference evidence="1" key="1">
    <citation type="submission" date="2021-01" db="EMBL/GenBank/DDBJ databases">
        <authorList>
            <consortium name="Genoscope - CEA"/>
            <person name="William W."/>
        </authorList>
    </citation>
    <scope>NUCLEOTIDE SEQUENCE</scope>
</reference>
<dbReference type="Proteomes" id="UP000683925">
    <property type="component" value="Unassembled WGS sequence"/>
</dbReference>
<evidence type="ECO:0000313" key="2">
    <source>
        <dbReference type="Proteomes" id="UP000683925"/>
    </source>
</evidence>
<gene>
    <name evidence="1" type="ORF">POCTA_138.1.T1020011</name>
</gene>
<dbReference type="OrthoDB" id="282181at2759"/>
<comment type="caution">
    <text evidence="1">The sequence shown here is derived from an EMBL/GenBank/DDBJ whole genome shotgun (WGS) entry which is preliminary data.</text>
</comment>
<accession>A0A8S1WR01</accession>
<evidence type="ECO:0000313" key="1">
    <source>
        <dbReference type="EMBL" id="CAD8192334.1"/>
    </source>
</evidence>
<dbReference type="AlphaFoldDB" id="A0A8S1WR01"/>
<keyword evidence="2" id="KW-1185">Reference proteome</keyword>
<name>A0A8S1WR01_PAROT</name>
<dbReference type="EMBL" id="CAJJDP010000102">
    <property type="protein sequence ID" value="CAD8192334.1"/>
    <property type="molecule type" value="Genomic_DNA"/>
</dbReference>
<organism evidence="1 2">
    <name type="scientific">Paramecium octaurelia</name>
    <dbReference type="NCBI Taxonomy" id="43137"/>
    <lineage>
        <taxon>Eukaryota</taxon>
        <taxon>Sar</taxon>
        <taxon>Alveolata</taxon>
        <taxon>Ciliophora</taxon>
        <taxon>Intramacronucleata</taxon>
        <taxon>Oligohymenophorea</taxon>
        <taxon>Peniculida</taxon>
        <taxon>Parameciidae</taxon>
        <taxon>Paramecium</taxon>
    </lineage>
</organism>
<proteinExistence type="predicted"/>
<protein>
    <submittedName>
        <fullName evidence="1">Uncharacterized protein</fullName>
    </submittedName>
</protein>
<sequence>MEIKLKAGIQNHENQILFLIKFSGYSTSPCYIAKRFPQNATQLRFLAQKCQLERLLERLYLENRFSLEKELLNDWFRLCTKFFYFDSIANKYSLMEHDDCHTILFEGSLEDCLFSFRGTNPTGRTNCFQVGLSPKQKVYMPYPTYQSQQAYFLYVLLDFRNGLIAIKLNISKWIKQRQIISRMICLISLQNQHTLEDQTEHLNIITFSMKCVDLLLKTQKEFKKTY</sequence>